<accession>A0A8K0QWJ0</accession>
<organism evidence="2 3">
    <name type="scientific">Paraphoma chrysanthemicola</name>
    <dbReference type="NCBI Taxonomy" id="798071"/>
    <lineage>
        <taxon>Eukaryota</taxon>
        <taxon>Fungi</taxon>
        <taxon>Dikarya</taxon>
        <taxon>Ascomycota</taxon>
        <taxon>Pezizomycotina</taxon>
        <taxon>Dothideomycetes</taxon>
        <taxon>Pleosporomycetidae</taxon>
        <taxon>Pleosporales</taxon>
        <taxon>Pleosporineae</taxon>
        <taxon>Phaeosphaeriaceae</taxon>
        <taxon>Paraphoma</taxon>
    </lineage>
</organism>
<dbReference type="PANTHER" id="PTHR43344">
    <property type="entry name" value="PHOSPHOSERINE PHOSPHATASE"/>
    <property type="match status" value="1"/>
</dbReference>
<dbReference type="Gene3D" id="1.20.1440.310">
    <property type="match status" value="1"/>
</dbReference>
<dbReference type="EMBL" id="JAGMVJ010000020">
    <property type="protein sequence ID" value="KAH7075280.1"/>
    <property type="molecule type" value="Genomic_DNA"/>
</dbReference>
<proteinExistence type="predicted"/>
<dbReference type="InterPro" id="IPR036412">
    <property type="entry name" value="HAD-like_sf"/>
</dbReference>
<comment type="caution">
    <text evidence="2">The sequence shown here is derived from an EMBL/GenBank/DDBJ whole genome shotgun (WGS) entry which is preliminary data.</text>
</comment>
<dbReference type="InterPro" id="IPR050582">
    <property type="entry name" value="HAD-like_SerB"/>
</dbReference>
<reference evidence="2" key="1">
    <citation type="journal article" date="2021" name="Nat. Commun.">
        <title>Genetic determinants of endophytism in the Arabidopsis root mycobiome.</title>
        <authorList>
            <person name="Mesny F."/>
            <person name="Miyauchi S."/>
            <person name="Thiergart T."/>
            <person name="Pickel B."/>
            <person name="Atanasova L."/>
            <person name="Karlsson M."/>
            <person name="Huettel B."/>
            <person name="Barry K.W."/>
            <person name="Haridas S."/>
            <person name="Chen C."/>
            <person name="Bauer D."/>
            <person name="Andreopoulos W."/>
            <person name="Pangilinan J."/>
            <person name="LaButti K."/>
            <person name="Riley R."/>
            <person name="Lipzen A."/>
            <person name="Clum A."/>
            <person name="Drula E."/>
            <person name="Henrissat B."/>
            <person name="Kohler A."/>
            <person name="Grigoriev I.V."/>
            <person name="Martin F.M."/>
            <person name="Hacquard S."/>
        </authorList>
    </citation>
    <scope>NUCLEOTIDE SEQUENCE</scope>
    <source>
        <strain evidence="2">MPI-SDFR-AT-0120</strain>
    </source>
</reference>
<evidence type="ECO:0008006" key="4">
    <source>
        <dbReference type="Google" id="ProtNLM"/>
    </source>
</evidence>
<keyword evidence="3" id="KW-1185">Reference proteome</keyword>
<gene>
    <name evidence="2" type="ORF">FB567DRAFT_536556</name>
</gene>
<dbReference type="OrthoDB" id="5182398at2759"/>
<sequence>MDPSSQPHPSQSVIRIPGPNTRHLHRSRNFFNCFAWFAALWNMHFKSSTLTAALWLAYGHGRSIAEPIHAARPHPAVQLKHWPAEAAKALGTMIVKNANQSNYAVFDMDNTSYRYDLEESLLPFLENRGILTRENLDPTLKLIDFKDTANYTESLYSYYIRLCEVDDFVCYPWAAQVWSGFSLKILKTYVDELMALNTTIQTKYWDGDEIVSATVNPPKVFRGQAELYNALMDNGIKVYVVSAAHEELVRMVASDPKYGYNVPPENVIGVTTMLKNITSGELTNARKQIEAGTYDPQAFLDDLVMAPYLWTPATWFAGKWAAILTYIDQWKRPILAAGDTPGSDSYMIFHGVDVSKGGIHLWINRRDAYYTRILNEQAENAAGQRENGREVTADKNWVVVKPADIL</sequence>
<name>A0A8K0QWJ0_9PLEO</name>
<evidence type="ECO:0000313" key="3">
    <source>
        <dbReference type="Proteomes" id="UP000813461"/>
    </source>
</evidence>
<dbReference type="AlphaFoldDB" id="A0A8K0QWJ0"/>
<dbReference type="SUPFAM" id="SSF56784">
    <property type="entry name" value="HAD-like"/>
    <property type="match status" value="1"/>
</dbReference>
<dbReference type="Proteomes" id="UP000813461">
    <property type="component" value="Unassembled WGS sequence"/>
</dbReference>
<dbReference type="Gene3D" id="3.40.50.1000">
    <property type="entry name" value="HAD superfamily/HAD-like"/>
    <property type="match status" value="1"/>
</dbReference>
<evidence type="ECO:0000313" key="2">
    <source>
        <dbReference type="EMBL" id="KAH7075280.1"/>
    </source>
</evidence>
<feature type="region of interest" description="Disordered" evidence="1">
    <location>
        <begin position="1"/>
        <end position="20"/>
    </location>
</feature>
<protein>
    <recommendedName>
        <fullName evidence="4">Phosphorylcholine phosphatase</fullName>
    </recommendedName>
</protein>
<dbReference type="InterPro" id="IPR023214">
    <property type="entry name" value="HAD_sf"/>
</dbReference>
<feature type="compositionally biased region" description="Polar residues" evidence="1">
    <location>
        <begin position="1"/>
        <end position="13"/>
    </location>
</feature>
<evidence type="ECO:0000256" key="1">
    <source>
        <dbReference type="SAM" id="MobiDB-lite"/>
    </source>
</evidence>